<protein>
    <submittedName>
        <fullName evidence="3">RkpR, polysaccharide export protein</fullName>
    </submittedName>
</protein>
<evidence type="ECO:0000256" key="1">
    <source>
        <dbReference type="SAM" id="Coils"/>
    </source>
</evidence>
<feature type="transmembrane region" description="Helical" evidence="2">
    <location>
        <begin position="40"/>
        <end position="62"/>
    </location>
</feature>
<feature type="transmembrane region" description="Helical" evidence="2">
    <location>
        <begin position="376"/>
        <end position="397"/>
    </location>
</feature>
<sequence length="402" mass="43986">MSIATGEEAKPKLVPLPGTVGGVLLTGRTPASRLRPRHRILFASFVICVLLPAFLSAVYYVAFASDRYVAGAGFAIRSTEATGTDMIGAITGLSTAHSTTSDAYILLKYLGSRDIVERLSQDFPLQEHYSSEEADWLMRLDEGSSIENLVNYWNRRIHANYNSASGIVTFEVEAFDPVAAERLASLVLAYCRDMVNHLSGEARRDAVAFSAAEVERAEGRLKTVLEAIRQFRETEQSLDPAGSARIRLELVGGLERQLADLRARISALQASLDKDAPSLRSLTRQAEALEQQIARERAGMTAHTADAAGSATLSNQLAVYETLEVERSFAQQYYASALSSLETARINADRHQRYLAVYSAPVVPEQAAYPRRVLNILLLAAGLTLVWAIGALIGYAVRDHLR</sequence>
<evidence type="ECO:0000313" key="3">
    <source>
        <dbReference type="EMBL" id="GGA71718.1"/>
    </source>
</evidence>
<name>A0A916RXJ6_9HYPH</name>
<dbReference type="AlphaFoldDB" id="A0A916RXJ6"/>
<keyword evidence="2" id="KW-0472">Membrane</keyword>
<dbReference type="InterPro" id="IPR050445">
    <property type="entry name" value="Bact_polysacc_biosynth/exp"/>
</dbReference>
<organism evidence="3 4">
    <name type="scientific">Nitratireductor aestuarii</name>
    <dbReference type="NCBI Taxonomy" id="1735103"/>
    <lineage>
        <taxon>Bacteria</taxon>
        <taxon>Pseudomonadati</taxon>
        <taxon>Pseudomonadota</taxon>
        <taxon>Alphaproteobacteria</taxon>
        <taxon>Hyphomicrobiales</taxon>
        <taxon>Phyllobacteriaceae</taxon>
        <taxon>Nitratireductor</taxon>
    </lineage>
</organism>
<reference evidence="3" key="1">
    <citation type="journal article" date="2014" name="Int. J. Syst. Evol. Microbiol.">
        <title>Complete genome sequence of Corynebacterium casei LMG S-19264T (=DSM 44701T), isolated from a smear-ripened cheese.</title>
        <authorList>
            <consortium name="US DOE Joint Genome Institute (JGI-PGF)"/>
            <person name="Walter F."/>
            <person name="Albersmeier A."/>
            <person name="Kalinowski J."/>
            <person name="Ruckert C."/>
        </authorList>
    </citation>
    <scope>NUCLEOTIDE SEQUENCE</scope>
    <source>
        <strain evidence="3">CGMCC 1.15320</strain>
    </source>
</reference>
<evidence type="ECO:0000313" key="4">
    <source>
        <dbReference type="Proteomes" id="UP000636264"/>
    </source>
</evidence>
<feature type="coiled-coil region" evidence="1">
    <location>
        <begin position="214"/>
        <end position="299"/>
    </location>
</feature>
<proteinExistence type="predicted"/>
<accession>A0A916RXJ6</accession>
<dbReference type="RefSeq" id="WP_188721602.1">
    <property type="nucleotide sequence ID" value="NZ_BMIF01000008.1"/>
</dbReference>
<dbReference type="GO" id="GO:0005886">
    <property type="term" value="C:plasma membrane"/>
    <property type="evidence" value="ECO:0007669"/>
    <property type="project" value="TreeGrafter"/>
</dbReference>
<keyword evidence="2" id="KW-0812">Transmembrane</keyword>
<dbReference type="EMBL" id="BMIF01000008">
    <property type="protein sequence ID" value="GGA71718.1"/>
    <property type="molecule type" value="Genomic_DNA"/>
</dbReference>
<keyword evidence="4" id="KW-1185">Reference proteome</keyword>
<reference evidence="3" key="2">
    <citation type="submission" date="2020-09" db="EMBL/GenBank/DDBJ databases">
        <authorList>
            <person name="Sun Q."/>
            <person name="Zhou Y."/>
        </authorList>
    </citation>
    <scope>NUCLEOTIDE SEQUENCE</scope>
    <source>
        <strain evidence="3">CGMCC 1.15320</strain>
    </source>
</reference>
<dbReference type="GO" id="GO:0004713">
    <property type="term" value="F:protein tyrosine kinase activity"/>
    <property type="evidence" value="ECO:0007669"/>
    <property type="project" value="TreeGrafter"/>
</dbReference>
<dbReference type="Proteomes" id="UP000636264">
    <property type="component" value="Unassembled WGS sequence"/>
</dbReference>
<evidence type="ECO:0000256" key="2">
    <source>
        <dbReference type="SAM" id="Phobius"/>
    </source>
</evidence>
<dbReference type="PANTHER" id="PTHR32309">
    <property type="entry name" value="TYROSINE-PROTEIN KINASE"/>
    <property type="match status" value="1"/>
</dbReference>
<gene>
    <name evidence="3" type="primary">rkpR</name>
    <name evidence="3" type="ORF">GCM10011385_26930</name>
</gene>
<comment type="caution">
    <text evidence="3">The sequence shown here is derived from an EMBL/GenBank/DDBJ whole genome shotgun (WGS) entry which is preliminary data.</text>
</comment>
<keyword evidence="2" id="KW-1133">Transmembrane helix</keyword>
<keyword evidence="1" id="KW-0175">Coiled coil</keyword>
<dbReference type="PANTHER" id="PTHR32309:SF13">
    <property type="entry name" value="FERRIC ENTEROBACTIN TRANSPORT PROTEIN FEPE"/>
    <property type="match status" value="1"/>
</dbReference>